<dbReference type="AlphaFoldDB" id="A0A5E6Q1S7"/>
<evidence type="ECO:0000313" key="2">
    <source>
        <dbReference type="Proteomes" id="UP000325607"/>
    </source>
</evidence>
<dbReference type="Proteomes" id="UP000325607">
    <property type="component" value="Unassembled WGS sequence"/>
</dbReference>
<reference evidence="1 2" key="1">
    <citation type="submission" date="2019-09" db="EMBL/GenBank/DDBJ databases">
        <authorList>
            <person name="Chandra G."/>
            <person name="Truman W A."/>
        </authorList>
    </citation>
    <scope>NUCLEOTIDE SEQUENCE [LARGE SCALE GENOMIC DNA]</scope>
    <source>
        <strain evidence="1">PS645</strain>
    </source>
</reference>
<organism evidence="1 2">
    <name type="scientific">Pseudomonas fluorescens</name>
    <dbReference type="NCBI Taxonomy" id="294"/>
    <lineage>
        <taxon>Bacteria</taxon>
        <taxon>Pseudomonadati</taxon>
        <taxon>Pseudomonadota</taxon>
        <taxon>Gammaproteobacteria</taxon>
        <taxon>Pseudomonadales</taxon>
        <taxon>Pseudomonadaceae</taxon>
        <taxon>Pseudomonas</taxon>
    </lineage>
</organism>
<sequence>MRCCVIPTDTDLYSPRCNPVAAAEPARLRLRTQSSQVIIGSQSRTQPRRLGSCYRKYRRLSGEQLALQFVQQRLDRIQPLLRIVELQQINLVHFSKRQQVRQLISQ</sequence>
<proteinExistence type="predicted"/>
<evidence type="ECO:0000313" key="1">
    <source>
        <dbReference type="EMBL" id="VVM50106.1"/>
    </source>
</evidence>
<gene>
    <name evidence="1" type="ORF">PS645_00715</name>
</gene>
<name>A0A5E6Q1S7_PSEFL</name>
<accession>A0A5E6Q1S7</accession>
<protein>
    <submittedName>
        <fullName evidence="1">Uncharacterized protein</fullName>
    </submittedName>
</protein>
<dbReference type="EMBL" id="CABVGX010000003">
    <property type="protein sequence ID" value="VVM50106.1"/>
    <property type="molecule type" value="Genomic_DNA"/>
</dbReference>